<name>A0A366J8N8_9GAMM</name>
<evidence type="ECO:0000313" key="1">
    <source>
        <dbReference type="EMBL" id="RBP83247.1"/>
    </source>
</evidence>
<sequence>MIKILKRLFLEILILVDRTLYFKITFYKRSNYWPNINFPRTINENILKLKIESPECYSVYADKVLVREIVENAIFEHNLNKLKLPVMLFYSDDVEDFLRKFKGEESFVKANHGSGMCFYFDGKTQNKLTPSQIKMMREWLCTDYYKFSGEACYKNINRKVFAEKPLRCKDGSLPDDIKVHCYFGKPAVIQILRRTTGKLERKTYDENWIERPWFKNEVLSPDLSLIPKEEVLLYAKTLSTGFEYVRVDFYLVDGLLYFSELTFYPASASLPLTSKKIDEELGAKYREFRNGGDTV</sequence>
<proteinExistence type="predicted"/>
<protein>
    <submittedName>
        <fullName evidence="1">Teichuronopeptide biosynthesis TupA-like protein</fullName>
    </submittedName>
</protein>
<comment type="caution">
    <text evidence="1">The sequence shown here is derived from an EMBL/GenBank/DDBJ whole genome shotgun (WGS) entry which is preliminary data.</text>
</comment>
<keyword evidence="2" id="KW-1185">Reference proteome</keyword>
<dbReference type="Proteomes" id="UP000252792">
    <property type="component" value="Unassembled WGS sequence"/>
</dbReference>
<dbReference type="InterPro" id="IPR029465">
    <property type="entry name" value="ATPgrasp_TupA"/>
</dbReference>
<evidence type="ECO:0000313" key="2">
    <source>
        <dbReference type="Proteomes" id="UP000252792"/>
    </source>
</evidence>
<dbReference type="Pfam" id="PF14305">
    <property type="entry name" value="ATPgrasp_TupA"/>
    <property type="match status" value="1"/>
</dbReference>
<reference evidence="1 2" key="1">
    <citation type="submission" date="2018-06" db="EMBL/GenBank/DDBJ databases">
        <title>Genomic Encyclopedia of Type Strains, Phase III (KMG-III): the genomes of soil and plant-associated and newly described type strains.</title>
        <authorList>
            <person name="Whitman W."/>
        </authorList>
    </citation>
    <scope>NUCLEOTIDE SEQUENCE [LARGE SCALE GENOMIC DNA]</scope>
    <source>
        <strain evidence="1 2">CECT 7377</strain>
    </source>
</reference>
<dbReference type="AlphaFoldDB" id="A0A366J8N8"/>
<dbReference type="OrthoDB" id="9791827at2"/>
<organism evidence="1 2">
    <name type="scientific">Marinomonas rhizomae</name>
    <dbReference type="NCBI Taxonomy" id="491948"/>
    <lineage>
        <taxon>Bacteria</taxon>
        <taxon>Pseudomonadati</taxon>
        <taxon>Pseudomonadota</taxon>
        <taxon>Gammaproteobacteria</taxon>
        <taxon>Oceanospirillales</taxon>
        <taxon>Oceanospirillaceae</taxon>
        <taxon>Marinomonas</taxon>
    </lineage>
</organism>
<dbReference type="RefSeq" id="WP_113916797.1">
    <property type="nucleotide sequence ID" value="NZ_QNSE01000007.1"/>
</dbReference>
<gene>
    <name evidence="1" type="ORF">DFP80_107226</name>
</gene>
<accession>A0A366J8N8</accession>
<dbReference type="EMBL" id="QNSE01000007">
    <property type="protein sequence ID" value="RBP83247.1"/>
    <property type="molecule type" value="Genomic_DNA"/>
</dbReference>